<protein>
    <recommendedName>
        <fullName evidence="4">N-acetyltransferase B complex non catalytic subunit</fullName>
    </recommendedName>
</protein>
<dbReference type="Proteomes" id="UP000799438">
    <property type="component" value="Unassembled WGS sequence"/>
</dbReference>
<accession>A0A6A6BCY8</accession>
<evidence type="ECO:0000256" key="1">
    <source>
        <dbReference type="ARBA" id="ARBA00006298"/>
    </source>
</evidence>
<dbReference type="AlphaFoldDB" id="A0A6A6BCY8"/>
<dbReference type="Pfam" id="PF09797">
    <property type="entry name" value="NatB_MDM20"/>
    <property type="match status" value="1"/>
</dbReference>
<sequence>MAALSVGSIDEKVATSGTNIKQALKDCTKKLQKRPKDPYLLYWKAAVHLKFGKREEAIQQLEELCDWTPAITDPQLLSAVYSKLVDGNGSESKRQALWQNAFKSTKDSDTLITWFESAAIHDRWKEAQQALVVLSSKFPKDEHYLFSLPAVSQLAADVLQTNDQKMSQFYTLLSYKKLSAAVTKAMKGDKSVDAVTTRRELRLVLQIYLKQGRRKEVLEILDDPIIGLFSQLVLCDLSFVRMKIEVLLEEEMWQQLWDFCVAALKGTHSPDEKSRTSYDLWQTDYILWKGLHASCNALLSQDMSDDAREQLRQTAGNIHEQHEAKNRRARLLARTAGSLPDQDALLESCCSYFQGFSKERYCFDDLRPYIEMLESSHQAKFEDWYHELIRGKDQIQDGGSGLADALRTEVTACKIDYLLSISTQDGASKERLETFAQECIKLLKRTGEDDYASQEDICALAVMTLVKLHETGASQEYLVQAEILMRQLLSTVGDSRKAGLLQARLVSFLGNFSEAMQVWSGLRIKEVLSETLGHHMFTRVSITHPFPYTARMDGRSKQDPINALEKSLKTATTIIHRIDNFMGADLEAMQYDRLLEIADFKAALTRSMSYHLLFLERRRIQRLRGLSCDDLYLDLIDGNVAGLIDSRDTQRLWNYEHSKAPRFENLIASGPLPGRYWIALYLFIDDTCALISSPESSRIHMGMVEGKLKSVTSDDDAELTTAEKSVTSGWKKLRTLATMALLGEKIEGISEAFEDMKAWLSGIREDTSLAEALKKLSIKSEGSFDLLPLAPHVQPMFLIMELLQACMRFSDAAFKIQKSKSQKWHSSIPKKEIAGLQSVAQDLFQAVRQRALDWTNKLTDGASEDLMKHASSGAIGEAMEGLLGSRAKPATAETASMLVQGALATLDGVLQVKLESKQSS</sequence>
<name>A0A6A6BCY8_9PEZI</name>
<dbReference type="EMBL" id="ML995485">
    <property type="protein sequence ID" value="KAF2142072.1"/>
    <property type="molecule type" value="Genomic_DNA"/>
</dbReference>
<gene>
    <name evidence="2" type="ORF">K452DRAFT_287276</name>
</gene>
<dbReference type="GeneID" id="54297939"/>
<evidence type="ECO:0008006" key="4">
    <source>
        <dbReference type="Google" id="ProtNLM"/>
    </source>
</evidence>
<dbReference type="RefSeq" id="XP_033397784.1">
    <property type="nucleotide sequence ID" value="XM_033540443.1"/>
</dbReference>
<dbReference type="InterPro" id="IPR019183">
    <property type="entry name" value="NAA25_NatB_aux_su"/>
</dbReference>
<dbReference type="PANTHER" id="PTHR22767:SF3">
    <property type="entry name" value="N-ALPHA-ACETYLTRANSFERASE 25, NATB AUXILIARY SUBUNIT"/>
    <property type="match status" value="1"/>
</dbReference>
<dbReference type="PANTHER" id="PTHR22767">
    <property type="entry name" value="N-TERMINAL ACETYLTRANSFERASE-RELATED"/>
    <property type="match status" value="1"/>
</dbReference>
<keyword evidence="3" id="KW-1185">Reference proteome</keyword>
<evidence type="ECO:0000313" key="2">
    <source>
        <dbReference type="EMBL" id="KAF2142072.1"/>
    </source>
</evidence>
<comment type="similarity">
    <text evidence="1">Belongs to the MDM20/NAA25 family.</text>
</comment>
<dbReference type="GO" id="GO:0031416">
    <property type="term" value="C:NatB complex"/>
    <property type="evidence" value="ECO:0007669"/>
    <property type="project" value="TreeGrafter"/>
</dbReference>
<dbReference type="OrthoDB" id="24670at2759"/>
<reference evidence="2" key="1">
    <citation type="journal article" date="2020" name="Stud. Mycol.">
        <title>101 Dothideomycetes genomes: a test case for predicting lifestyles and emergence of pathogens.</title>
        <authorList>
            <person name="Haridas S."/>
            <person name="Albert R."/>
            <person name="Binder M."/>
            <person name="Bloem J."/>
            <person name="Labutti K."/>
            <person name="Salamov A."/>
            <person name="Andreopoulos B."/>
            <person name="Baker S."/>
            <person name="Barry K."/>
            <person name="Bills G."/>
            <person name="Bluhm B."/>
            <person name="Cannon C."/>
            <person name="Castanera R."/>
            <person name="Culley D."/>
            <person name="Daum C."/>
            <person name="Ezra D."/>
            <person name="Gonzalez J."/>
            <person name="Henrissat B."/>
            <person name="Kuo A."/>
            <person name="Liang C."/>
            <person name="Lipzen A."/>
            <person name="Lutzoni F."/>
            <person name="Magnuson J."/>
            <person name="Mondo S."/>
            <person name="Nolan M."/>
            <person name="Ohm R."/>
            <person name="Pangilinan J."/>
            <person name="Park H.-J."/>
            <person name="Ramirez L."/>
            <person name="Alfaro M."/>
            <person name="Sun H."/>
            <person name="Tritt A."/>
            <person name="Yoshinaga Y."/>
            <person name="Zwiers L.-H."/>
            <person name="Turgeon B."/>
            <person name="Goodwin S."/>
            <person name="Spatafora J."/>
            <person name="Crous P."/>
            <person name="Grigoriev I."/>
        </authorList>
    </citation>
    <scope>NUCLEOTIDE SEQUENCE</scope>
    <source>
        <strain evidence="2">CBS 121167</strain>
    </source>
</reference>
<organism evidence="2 3">
    <name type="scientific">Aplosporella prunicola CBS 121167</name>
    <dbReference type="NCBI Taxonomy" id="1176127"/>
    <lineage>
        <taxon>Eukaryota</taxon>
        <taxon>Fungi</taxon>
        <taxon>Dikarya</taxon>
        <taxon>Ascomycota</taxon>
        <taxon>Pezizomycotina</taxon>
        <taxon>Dothideomycetes</taxon>
        <taxon>Dothideomycetes incertae sedis</taxon>
        <taxon>Botryosphaeriales</taxon>
        <taxon>Aplosporellaceae</taxon>
        <taxon>Aplosporella</taxon>
    </lineage>
</organism>
<evidence type="ECO:0000313" key="3">
    <source>
        <dbReference type="Proteomes" id="UP000799438"/>
    </source>
</evidence>
<dbReference type="Gene3D" id="1.25.40.10">
    <property type="entry name" value="Tetratricopeptide repeat domain"/>
    <property type="match status" value="1"/>
</dbReference>
<dbReference type="SUPFAM" id="SSF48452">
    <property type="entry name" value="TPR-like"/>
    <property type="match status" value="1"/>
</dbReference>
<dbReference type="InterPro" id="IPR011990">
    <property type="entry name" value="TPR-like_helical_dom_sf"/>
</dbReference>
<proteinExistence type="inferred from homology"/>